<keyword evidence="4" id="KW-0804">Transcription</keyword>
<evidence type="ECO:0000313" key="9">
    <source>
        <dbReference type="Proteomes" id="UP000198282"/>
    </source>
</evidence>
<dbReference type="GO" id="GO:0003677">
    <property type="term" value="F:DNA binding"/>
    <property type="evidence" value="ECO:0007669"/>
    <property type="project" value="UniProtKB-UniRule"/>
</dbReference>
<dbReference type="InterPro" id="IPR051677">
    <property type="entry name" value="AfsR-DnrI-RedD_regulator"/>
</dbReference>
<dbReference type="InterPro" id="IPR036388">
    <property type="entry name" value="WH-like_DNA-bd_sf"/>
</dbReference>
<dbReference type="PROSITE" id="PS51755">
    <property type="entry name" value="OMPR_PHOB"/>
    <property type="match status" value="1"/>
</dbReference>
<dbReference type="Pfam" id="PF03704">
    <property type="entry name" value="BTAD"/>
    <property type="match status" value="1"/>
</dbReference>
<dbReference type="OrthoDB" id="134712at2"/>
<reference evidence="8 9" key="1">
    <citation type="submission" date="2017-06" db="EMBL/GenBank/DDBJ databases">
        <authorList>
            <person name="Kim H.J."/>
            <person name="Triplett B.A."/>
        </authorList>
    </citation>
    <scope>NUCLEOTIDE SEQUENCE [LARGE SCALE GENOMIC DNA]</scope>
    <source>
        <strain evidence="8 9">CGMCC 4.2132</strain>
    </source>
</reference>
<dbReference type="Gene3D" id="3.40.50.300">
    <property type="entry name" value="P-loop containing nucleotide triphosphate hydrolases"/>
    <property type="match status" value="1"/>
</dbReference>
<dbReference type="CDD" id="cd15831">
    <property type="entry name" value="BTAD"/>
    <property type="match status" value="1"/>
</dbReference>
<gene>
    <name evidence="8" type="ORF">SAMN05216276_100450</name>
</gene>
<dbReference type="GO" id="GO:0006355">
    <property type="term" value="P:regulation of DNA-templated transcription"/>
    <property type="evidence" value="ECO:0007669"/>
    <property type="project" value="InterPro"/>
</dbReference>
<evidence type="ECO:0000256" key="6">
    <source>
        <dbReference type="SAM" id="MobiDB-lite"/>
    </source>
</evidence>
<feature type="region of interest" description="Disordered" evidence="6">
    <location>
        <begin position="1143"/>
        <end position="1164"/>
    </location>
</feature>
<keyword evidence="2" id="KW-0805">Transcription regulation</keyword>
<dbReference type="SUPFAM" id="SSF52540">
    <property type="entry name" value="P-loop containing nucleoside triphosphate hydrolases"/>
    <property type="match status" value="1"/>
</dbReference>
<dbReference type="InterPro" id="IPR001867">
    <property type="entry name" value="OmpR/PhoB-type_DNA-bd"/>
</dbReference>
<dbReference type="RefSeq" id="WP_089206056.1">
    <property type="nucleotide sequence ID" value="NZ_FZOD01000004.1"/>
</dbReference>
<dbReference type="Gene3D" id="1.10.10.10">
    <property type="entry name" value="Winged helix-like DNA-binding domain superfamily/Winged helix DNA-binding domain"/>
    <property type="match status" value="1"/>
</dbReference>
<name>A0A239BNR3_9ACTN</name>
<feature type="domain" description="OmpR/PhoB-type" evidence="7">
    <location>
        <begin position="1"/>
        <end position="98"/>
    </location>
</feature>
<dbReference type="InterPro" id="IPR041664">
    <property type="entry name" value="AAA_16"/>
</dbReference>
<dbReference type="SUPFAM" id="SSF46894">
    <property type="entry name" value="C-terminal effector domain of the bipartite response regulators"/>
    <property type="match status" value="1"/>
</dbReference>
<proteinExistence type="inferred from homology"/>
<dbReference type="AlphaFoldDB" id="A0A239BNR3"/>
<dbReference type="InterPro" id="IPR005158">
    <property type="entry name" value="BTAD"/>
</dbReference>
<dbReference type="InterPro" id="IPR016032">
    <property type="entry name" value="Sig_transdc_resp-reg_C-effctor"/>
</dbReference>
<comment type="similarity">
    <text evidence="1">Belongs to the AfsR/DnrI/RedD regulatory family.</text>
</comment>
<sequence>MRYQVLGPVEVLDADGGPIQLGGQKQRALLGLLLAADGRVVSIARLVDELWGDDPPPKVLASVQSYVANLRRVLEPDRPARAPARILITRPPGYALATGSIGSVDSAEFERLASAAHEALATDPAHARDLLRTAAGLWRGEPYADLAAAAPGLAAEAARLGELGLLATEDRFRAELALGVHARLVGEIEQLVAAHPLREAAWGLLAVALYRSQRQGEALDALRRARRVLAAELGVDPGPELRRLETAVLNHEPSLDLRPPPGRTSARGAAVVPGPSAGAGLVGRDEWLTRLTGHLVDASAGRGTAVLVTGEPGIGKTGLARALCATAGAMGIRTGWGRCEEAAGAPALWPWSQALGPLVSAAGTVTRLPALAALLPAPDGTVAAATADIDTAAFRLAEATAVLLRDAGPLLLVLDDLHWADGDTLHLVRRLGAMLAGLPVVLLLTSRDAEADRTPELAETLADLARAGLVRVGLRGLDQAGVRAYVRLRHGVEIPDEVAAALRERTNGNPFFVGELVQLLADERRLTEPGAAASPPVPDGVPDGVRDVVRRRISQLPGDVEPLLSTAAACGPTFDLDLVEAASGLSADSAMTAAEAALLAGLIVEEGPGYRFTHALVREALYVRLPPGRRRRLHAALAGVIEERSGGVYGARFAELAHHHGRAGADHARAAWTYGVRASELAARQPAPAEAARLREVALTDLSRDRTATAADRCEVLVGLALARKRAGYERQAWEAVREAAEVALAGGDVLAAARAAVTTTADAIWSWREYQVVDFAGVALFERLLRDLSPGHEAMRARLLAALAAEIYYGTGTVDRTVALSTEAEALARTHGSRADLARVLELRHVAYERPQLLAERLSVARELVDLAESADDPATVARALVFRGRDQIERGRVAAGLRDYRHARELAETHALAPALVALTWADAVMAVARGRFAEAEQAIARAHAFHSGTTVAGAAEVPVALAATLNTVRGTLPGIEPLLAEAATATGLALLREWHALALLRSGLAEQARAALGPWRQQPEVPMDYMWLTHLAVRAELWSALASPDAAGELFTHLEPYADRIVIGGTGITFAGFAGHHVGLLARARGDLDGAADHLEAALRRNEEAGLRPFAAASARELAATLRQRDRPGDRERAAALAVRATVPTGLDPAPGPLRPQDLGD</sequence>
<dbReference type="InterPro" id="IPR027417">
    <property type="entry name" value="P-loop_NTPase"/>
</dbReference>
<dbReference type="SUPFAM" id="SSF48452">
    <property type="entry name" value="TPR-like"/>
    <property type="match status" value="1"/>
</dbReference>
<evidence type="ECO:0000259" key="7">
    <source>
        <dbReference type="PROSITE" id="PS51755"/>
    </source>
</evidence>
<evidence type="ECO:0000313" key="8">
    <source>
        <dbReference type="EMBL" id="SNS09735.1"/>
    </source>
</evidence>
<evidence type="ECO:0000256" key="3">
    <source>
        <dbReference type="ARBA" id="ARBA00023125"/>
    </source>
</evidence>
<feature type="DNA-binding region" description="OmpR/PhoB-type" evidence="5">
    <location>
        <begin position="1"/>
        <end position="98"/>
    </location>
</feature>
<evidence type="ECO:0000256" key="1">
    <source>
        <dbReference type="ARBA" id="ARBA00005820"/>
    </source>
</evidence>
<dbReference type="SMART" id="SM00862">
    <property type="entry name" value="Trans_reg_C"/>
    <property type="match status" value="1"/>
</dbReference>
<dbReference type="EMBL" id="FZOD01000004">
    <property type="protein sequence ID" value="SNS09735.1"/>
    <property type="molecule type" value="Genomic_DNA"/>
</dbReference>
<dbReference type="Proteomes" id="UP000198282">
    <property type="component" value="Unassembled WGS sequence"/>
</dbReference>
<dbReference type="Gene3D" id="1.25.40.10">
    <property type="entry name" value="Tetratricopeptide repeat domain"/>
    <property type="match status" value="1"/>
</dbReference>
<accession>A0A239BNR3</accession>
<dbReference type="PANTHER" id="PTHR35807">
    <property type="entry name" value="TRANSCRIPTIONAL REGULATOR REDD-RELATED"/>
    <property type="match status" value="1"/>
</dbReference>
<evidence type="ECO:0000256" key="2">
    <source>
        <dbReference type="ARBA" id="ARBA00023015"/>
    </source>
</evidence>
<dbReference type="Pfam" id="PF13191">
    <property type="entry name" value="AAA_16"/>
    <property type="match status" value="1"/>
</dbReference>
<evidence type="ECO:0000256" key="5">
    <source>
        <dbReference type="PROSITE-ProRule" id="PRU01091"/>
    </source>
</evidence>
<keyword evidence="9" id="KW-1185">Reference proteome</keyword>
<evidence type="ECO:0000256" key="4">
    <source>
        <dbReference type="ARBA" id="ARBA00023163"/>
    </source>
</evidence>
<organism evidence="8 9">
    <name type="scientific">Streptosporangium subroseum</name>
    <dbReference type="NCBI Taxonomy" id="106412"/>
    <lineage>
        <taxon>Bacteria</taxon>
        <taxon>Bacillati</taxon>
        <taxon>Actinomycetota</taxon>
        <taxon>Actinomycetes</taxon>
        <taxon>Streptosporangiales</taxon>
        <taxon>Streptosporangiaceae</taxon>
        <taxon>Streptosporangium</taxon>
    </lineage>
</organism>
<keyword evidence="3 5" id="KW-0238">DNA-binding</keyword>
<dbReference type="PANTHER" id="PTHR35807:SF1">
    <property type="entry name" value="TRANSCRIPTIONAL REGULATOR REDD"/>
    <property type="match status" value="1"/>
</dbReference>
<dbReference type="InterPro" id="IPR011990">
    <property type="entry name" value="TPR-like_helical_dom_sf"/>
</dbReference>
<dbReference type="GO" id="GO:0000160">
    <property type="term" value="P:phosphorelay signal transduction system"/>
    <property type="evidence" value="ECO:0007669"/>
    <property type="project" value="InterPro"/>
</dbReference>
<protein>
    <submittedName>
        <fullName evidence="8">Transcriptional regulatory protein, C terminal</fullName>
    </submittedName>
</protein>
<dbReference type="Pfam" id="PF00486">
    <property type="entry name" value="Trans_reg_C"/>
    <property type="match status" value="1"/>
</dbReference>
<dbReference type="SMART" id="SM01043">
    <property type="entry name" value="BTAD"/>
    <property type="match status" value="1"/>
</dbReference>